<evidence type="ECO:0000259" key="2">
    <source>
        <dbReference type="PROSITE" id="PS51471"/>
    </source>
</evidence>
<dbReference type="SUPFAM" id="SSF51197">
    <property type="entry name" value="Clavaminate synthase-like"/>
    <property type="match status" value="1"/>
</dbReference>
<keyword evidence="1" id="KW-0479">Metal-binding</keyword>
<feature type="domain" description="Fe2OG dioxygenase" evidence="2">
    <location>
        <begin position="174"/>
        <end position="292"/>
    </location>
</feature>
<gene>
    <name evidence="3" type="ORF">PROFUN_14669</name>
</gene>
<dbReference type="STRING" id="1890364.A0A2P6MZ34"/>
<dbReference type="PANTHER" id="PTHR47990">
    <property type="entry name" value="2-OXOGLUTARATE (2OG) AND FE(II)-DEPENDENT OXYGENASE SUPERFAMILY PROTEIN-RELATED"/>
    <property type="match status" value="1"/>
</dbReference>
<dbReference type="EMBL" id="MDYQ01000290">
    <property type="protein sequence ID" value="PRP76968.1"/>
    <property type="molecule type" value="Genomic_DNA"/>
</dbReference>
<dbReference type="Pfam" id="PF14226">
    <property type="entry name" value="DIOX_N"/>
    <property type="match status" value="1"/>
</dbReference>
<dbReference type="GO" id="GO:0046872">
    <property type="term" value="F:metal ion binding"/>
    <property type="evidence" value="ECO:0007669"/>
    <property type="project" value="UniProtKB-KW"/>
</dbReference>
<comment type="similarity">
    <text evidence="1">Belongs to the iron/ascorbate-dependent oxidoreductase family.</text>
</comment>
<dbReference type="Pfam" id="PF03171">
    <property type="entry name" value="2OG-FeII_Oxy"/>
    <property type="match status" value="1"/>
</dbReference>
<proteinExistence type="inferred from homology"/>
<name>A0A2P6MZ34_9EUKA</name>
<keyword evidence="1" id="KW-0408">Iron</keyword>
<evidence type="ECO:0000313" key="3">
    <source>
        <dbReference type="EMBL" id="PRP76968.1"/>
    </source>
</evidence>
<keyword evidence="4" id="KW-1185">Reference proteome</keyword>
<dbReference type="InterPro" id="IPR026992">
    <property type="entry name" value="DIOX_N"/>
</dbReference>
<evidence type="ECO:0000256" key="1">
    <source>
        <dbReference type="RuleBase" id="RU003682"/>
    </source>
</evidence>
<evidence type="ECO:0000313" key="4">
    <source>
        <dbReference type="Proteomes" id="UP000241769"/>
    </source>
</evidence>
<dbReference type="Gene3D" id="2.60.120.330">
    <property type="entry name" value="B-lactam Antibiotic, Isopenicillin N Synthase, Chain"/>
    <property type="match status" value="1"/>
</dbReference>
<dbReference type="InterPro" id="IPR005123">
    <property type="entry name" value="Oxoglu/Fe-dep_dioxygenase_dom"/>
</dbReference>
<dbReference type="OrthoDB" id="288590at2759"/>
<dbReference type="PROSITE" id="PS51471">
    <property type="entry name" value="FE2OG_OXY"/>
    <property type="match status" value="1"/>
</dbReference>
<sequence>MTIPTLPIIDVSPYLDDNSSKESRRIVAEQLHVACRDVGFFYLKVDGYVDRSESEELMELQRRFFQRPKEEKEDLAISKQDNARGYQKVGQNVTLSQNDHHEALDFYRPVENPDATKPIWGENQWPSNPPEYREKMEAWVRKMKHLGMMVMKAMSDGLKMTEEEWKGLEKSMDDSFWCMRCIGYPSLPGDKGHKGISCGEHRDYGCLTLLFTDPTPSALQVLYRDPNGPDHAAADASLKGYWIDANPIPGAAVVNIGDMVEIWTNGLYKSTLHRVIHRGDNYRVSVPFFFEPNWDTKVEPLAAAKRIQEQMKEGENGKEAAKHYEPIVYGDHLKRKVGGNFAKYDQ</sequence>
<organism evidence="3 4">
    <name type="scientific">Planoprotostelium fungivorum</name>
    <dbReference type="NCBI Taxonomy" id="1890364"/>
    <lineage>
        <taxon>Eukaryota</taxon>
        <taxon>Amoebozoa</taxon>
        <taxon>Evosea</taxon>
        <taxon>Variosea</taxon>
        <taxon>Cavosteliida</taxon>
        <taxon>Cavosteliaceae</taxon>
        <taxon>Planoprotostelium</taxon>
    </lineage>
</organism>
<dbReference type="Proteomes" id="UP000241769">
    <property type="component" value="Unassembled WGS sequence"/>
</dbReference>
<dbReference type="AlphaFoldDB" id="A0A2P6MZ34"/>
<reference evidence="3 4" key="1">
    <citation type="journal article" date="2018" name="Genome Biol. Evol.">
        <title>Multiple Roots of Fruiting Body Formation in Amoebozoa.</title>
        <authorList>
            <person name="Hillmann F."/>
            <person name="Forbes G."/>
            <person name="Novohradska S."/>
            <person name="Ferling I."/>
            <person name="Riege K."/>
            <person name="Groth M."/>
            <person name="Westermann M."/>
            <person name="Marz M."/>
            <person name="Spaller T."/>
            <person name="Winckler T."/>
            <person name="Schaap P."/>
            <person name="Glockner G."/>
        </authorList>
    </citation>
    <scope>NUCLEOTIDE SEQUENCE [LARGE SCALE GENOMIC DNA]</scope>
    <source>
        <strain evidence="3 4">Jena</strain>
    </source>
</reference>
<keyword evidence="1" id="KW-0560">Oxidoreductase</keyword>
<accession>A0A2P6MZ34</accession>
<comment type="caution">
    <text evidence="3">The sequence shown here is derived from an EMBL/GenBank/DDBJ whole genome shotgun (WGS) entry which is preliminary data.</text>
</comment>
<dbReference type="InterPro" id="IPR050231">
    <property type="entry name" value="Iron_ascorbate_oxido_reductase"/>
</dbReference>
<dbReference type="InterPro" id="IPR027443">
    <property type="entry name" value="IPNS-like_sf"/>
</dbReference>
<dbReference type="GO" id="GO:0016491">
    <property type="term" value="F:oxidoreductase activity"/>
    <property type="evidence" value="ECO:0007669"/>
    <property type="project" value="UniProtKB-KW"/>
</dbReference>
<dbReference type="InParanoid" id="A0A2P6MZ34"/>
<protein>
    <recommendedName>
        <fullName evidence="2">Fe2OG dioxygenase domain-containing protein</fullName>
    </recommendedName>
</protein>
<dbReference type="InterPro" id="IPR044861">
    <property type="entry name" value="IPNS-like_FE2OG_OXY"/>
</dbReference>